<dbReference type="Proteomes" id="UP000291130">
    <property type="component" value="Chromosome"/>
</dbReference>
<dbReference type="Gene3D" id="3.40.190.10">
    <property type="entry name" value="Periplasmic binding protein-like II"/>
    <property type="match status" value="4"/>
</dbReference>
<dbReference type="InterPro" id="IPR001638">
    <property type="entry name" value="Solute-binding_3/MltF_N"/>
</dbReference>
<dbReference type="InterPro" id="IPR008207">
    <property type="entry name" value="Sig_transdc_His_kin_Hpt_dom"/>
</dbReference>
<evidence type="ECO:0000256" key="14">
    <source>
        <dbReference type="ARBA" id="ARBA00023012"/>
    </source>
</evidence>
<evidence type="ECO:0000256" key="10">
    <source>
        <dbReference type="ARBA" id="ARBA00022741"/>
    </source>
</evidence>
<dbReference type="SMART" id="SM00448">
    <property type="entry name" value="REC"/>
    <property type="match status" value="1"/>
</dbReference>
<evidence type="ECO:0000259" key="21">
    <source>
        <dbReference type="PROSITE" id="PS50894"/>
    </source>
</evidence>
<keyword evidence="13" id="KW-1133">Transmembrane helix</keyword>
<dbReference type="InterPro" id="IPR005467">
    <property type="entry name" value="His_kinase_dom"/>
</dbReference>
<dbReference type="InterPro" id="IPR011006">
    <property type="entry name" value="CheY-like_superfamily"/>
</dbReference>
<dbReference type="PROSITE" id="PS50894">
    <property type="entry name" value="HPT"/>
    <property type="match status" value="1"/>
</dbReference>
<dbReference type="PRINTS" id="PR00344">
    <property type="entry name" value="BCTRLSENSOR"/>
</dbReference>
<dbReference type="Pfam" id="PF00072">
    <property type="entry name" value="Response_reg"/>
    <property type="match status" value="1"/>
</dbReference>
<dbReference type="InterPro" id="IPR036641">
    <property type="entry name" value="HPT_dom_sf"/>
</dbReference>
<gene>
    <name evidence="22" type="ORF">EXN22_13445</name>
</gene>
<dbReference type="CDD" id="cd00082">
    <property type="entry name" value="HisKA"/>
    <property type="match status" value="1"/>
</dbReference>
<dbReference type="SUPFAM" id="SSF52172">
    <property type="entry name" value="CheY-like"/>
    <property type="match status" value="1"/>
</dbReference>
<evidence type="ECO:0000256" key="15">
    <source>
        <dbReference type="ARBA" id="ARBA00023136"/>
    </source>
</evidence>
<evidence type="ECO:0000256" key="17">
    <source>
        <dbReference type="PROSITE-ProRule" id="PRU00169"/>
    </source>
</evidence>
<evidence type="ECO:0000259" key="19">
    <source>
        <dbReference type="PROSITE" id="PS50109"/>
    </source>
</evidence>
<dbReference type="Pfam" id="PF00497">
    <property type="entry name" value="SBP_bac_3"/>
    <property type="match status" value="2"/>
</dbReference>
<evidence type="ECO:0000256" key="12">
    <source>
        <dbReference type="ARBA" id="ARBA00022840"/>
    </source>
</evidence>
<dbReference type="PROSITE" id="PS50110">
    <property type="entry name" value="RESPONSE_REGULATORY"/>
    <property type="match status" value="1"/>
</dbReference>
<dbReference type="Gene3D" id="1.20.120.160">
    <property type="entry name" value="HPT domain"/>
    <property type="match status" value="1"/>
</dbReference>
<evidence type="ECO:0000256" key="2">
    <source>
        <dbReference type="ARBA" id="ARBA00004429"/>
    </source>
</evidence>
<keyword evidence="4" id="KW-1003">Cell membrane</keyword>
<dbReference type="InterPro" id="IPR003661">
    <property type="entry name" value="HisK_dim/P_dom"/>
</dbReference>
<evidence type="ECO:0000313" key="22">
    <source>
        <dbReference type="EMBL" id="QBF26649.1"/>
    </source>
</evidence>
<dbReference type="SMART" id="SM00387">
    <property type="entry name" value="HATPase_c"/>
    <property type="match status" value="1"/>
</dbReference>
<feature type="domain" description="Histidine kinase" evidence="19">
    <location>
        <begin position="605"/>
        <end position="825"/>
    </location>
</feature>
<dbReference type="SUPFAM" id="SSF53850">
    <property type="entry name" value="Periplasmic binding protein-like II"/>
    <property type="match status" value="2"/>
</dbReference>
<dbReference type="InterPro" id="IPR049870">
    <property type="entry name" value="BvgS-like_periplasmic1"/>
</dbReference>
<dbReference type="RefSeq" id="WP_130264517.1">
    <property type="nucleotide sequence ID" value="NZ_CP035952.1"/>
</dbReference>
<protein>
    <recommendedName>
        <fullName evidence="3">histidine kinase</fullName>
        <ecNumber evidence="3">2.7.13.3</ecNumber>
    </recommendedName>
</protein>
<evidence type="ECO:0000256" key="5">
    <source>
        <dbReference type="ARBA" id="ARBA00022519"/>
    </source>
</evidence>
<dbReference type="SUPFAM" id="SSF47384">
    <property type="entry name" value="Homodimeric domain of signal transducing histidine kinase"/>
    <property type="match status" value="1"/>
</dbReference>
<dbReference type="SMART" id="SM00062">
    <property type="entry name" value="PBPb"/>
    <property type="match status" value="2"/>
</dbReference>
<keyword evidence="9 18" id="KW-0732">Signal</keyword>
<dbReference type="Pfam" id="PF01627">
    <property type="entry name" value="Hpt"/>
    <property type="match status" value="1"/>
</dbReference>
<evidence type="ECO:0000256" key="9">
    <source>
        <dbReference type="ARBA" id="ARBA00022729"/>
    </source>
</evidence>
<dbReference type="Gene3D" id="3.30.565.10">
    <property type="entry name" value="Histidine kinase-like ATPase, C-terminal domain"/>
    <property type="match status" value="1"/>
</dbReference>
<dbReference type="CDD" id="cd17546">
    <property type="entry name" value="REC_hyHK_CKI1_RcsC-like"/>
    <property type="match status" value="1"/>
</dbReference>
<keyword evidence="5" id="KW-0997">Cell inner membrane</keyword>
<accession>A0A411MIW6</accession>
<evidence type="ECO:0000259" key="20">
    <source>
        <dbReference type="PROSITE" id="PS50110"/>
    </source>
</evidence>
<feature type="domain" description="HPt" evidence="21">
    <location>
        <begin position="992"/>
        <end position="1086"/>
    </location>
</feature>
<evidence type="ECO:0000256" key="11">
    <source>
        <dbReference type="ARBA" id="ARBA00022777"/>
    </source>
</evidence>
<evidence type="ECO:0000313" key="23">
    <source>
        <dbReference type="Proteomes" id="UP000291130"/>
    </source>
</evidence>
<dbReference type="CDD" id="cd16922">
    <property type="entry name" value="HATPase_EvgS-ArcB-TorS-like"/>
    <property type="match status" value="1"/>
</dbReference>
<dbReference type="GO" id="GO:0005886">
    <property type="term" value="C:plasma membrane"/>
    <property type="evidence" value="ECO:0007669"/>
    <property type="project" value="UniProtKB-SubCell"/>
</dbReference>
<dbReference type="Gene3D" id="1.10.287.130">
    <property type="match status" value="1"/>
</dbReference>
<dbReference type="GO" id="GO:0005524">
    <property type="term" value="F:ATP binding"/>
    <property type="evidence" value="ECO:0007669"/>
    <property type="project" value="UniProtKB-KW"/>
</dbReference>
<keyword evidence="8" id="KW-0812">Transmembrane</keyword>
<dbReference type="AlphaFoldDB" id="A0A411MIW6"/>
<evidence type="ECO:0000256" key="6">
    <source>
        <dbReference type="ARBA" id="ARBA00022553"/>
    </source>
</evidence>
<proteinExistence type="predicted"/>
<reference evidence="22 23" key="1">
    <citation type="submission" date="2019-02" db="EMBL/GenBank/DDBJ databases">
        <title>Complete genome sequence of Pseudomonas sp. SNU WT1 isolated from rainbow trout.</title>
        <authorList>
            <person name="Oh W.T."/>
            <person name="Park S.C."/>
        </authorList>
    </citation>
    <scope>NUCLEOTIDE SEQUENCE [LARGE SCALE GENOMIC DNA]</scope>
    <source>
        <strain evidence="22 23">SNU WT1</strain>
    </source>
</reference>
<comment type="catalytic activity">
    <reaction evidence="1">
        <text>ATP + protein L-histidine = ADP + protein N-phospho-L-histidine.</text>
        <dbReference type="EC" id="2.7.13.3"/>
    </reaction>
</comment>
<dbReference type="SUPFAM" id="SSF55874">
    <property type="entry name" value="ATPase domain of HSP90 chaperone/DNA topoisomerase II/histidine kinase"/>
    <property type="match status" value="1"/>
</dbReference>
<keyword evidence="14" id="KW-0902">Two-component regulatory system</keyword>
<dbReference type="InterPro" id="IPR004358">
    <property type="entry name" value="Sig_transdc_His_kin-like_C"/>
</dbReference>
<feature type="chain" id="PRO_5019477823" description="histidine kinase" evidence="18">
    <location>
        <begin position="21"/>
        <end position="1094"/>
    </location>
</feature>
<dbReference type="InterPro" id="IPR003594">
    <property type="entry name" value="HATPase_dom"/>
</dbReference>
<dbReference type="Pfam" id="PF00512">
    <property type="entry name" value="HisKA"/>
    <property type="match status" value="1"/>
</dbReference>
<keyword evidence="23" id="KW-1185">Reference proteome</keyword>
<feature type="signal peptide" evidence="18">
    <location>
        <begin position="1"/>
        <end position="20"/>
    </location>
</feature>
<dbReference type="OrthoDB" id="9797243at2"/>
<dbReference type="EMBL" id="CP035952">
    <property type="protein sequence ID" value="QBF26649.1"/>
    <property type="molecule type" value="Genomic_DNA"/>
</dbReference>
<keyword evidence="6 17" id="KW-0597">Phosphoprotein</keyword>
<dbReference type="Pfam" id="PF02518">
    <property type="entry name" value="HATPase_c"/>
    <property type="match status" value="1"/>
</dbReference>
<dbReference type="Gene3D" id="3.40.50.2300">
    <property type="match status" value="1"/>
</dbReference>
<keyword evidence="10" id="KW-0547">Nucleotide-binding</keyword>
<dbReference type="InterPro" id="IPR001789">
    <property type="entry name" value="Sig_transdc_resp-reg_receiver"/>
</dbReference>
<evidence type="ECO:0000256" key="8">
    <source>
        <dbReference type="ARBA" id="ARBA00022692"/>
    </source>
</evidence>
<evidence type="ECO:0000256" key="18">
    <source>
        <dbReference type="SAM" id="SignalP"/>
    </source>
</evidence>
<dbReference type="EC" id="2.7.13.3" evidence="3"/>
<feature type="domain" description="Response regulatory" evidence="20">
    <location>
        <begin position="846"/>
        <end position="965"/>
    </location>
</feature>
<evidence type="ECO:0000256" key="13">
    <source>
        <dbReference type="ARBA" id="ARBA00022989"/>
    </source>
</evidence>
<feature type="modified residue" description="4-aspartylphosphate" evidence="17">
    <location>
        <position position="895"/>
    </location>
</feature>
<evidence type="ECO:0000256" key="7">
    <source>
        <dbReference type="ARBA" id="ARBA00022679"/>
    </source>
</evidence>
<dbReference type="PANTHER" id="PTHR43047:SF72">
    <property type="entry name" value="OSMOSENSING HISTIDINE PROTEIN KINASE SLN1"/>
    <property type="match status" value="1"/>
</dbReference>
<comment type="subcellular location">
    <subcellularLocation>
        <location evidence="2">Cell inner membrane</location>
        <topology evidence="2">Multi-pass membrane protein</topology>
    </subcellularLocation>
</comment>
<keyword evidence="15" id="KW-0472">Membrane</keyword>
<dbReference type="CDD" id="cd00088">
    <property type="entry name" value="HPT"/>
    <property type="match status" value="1"/>
</dbReference>
<dbReference type="CDD" id="cd13705">
    <property type="entry name" value="PBP2_BvgS_D1"/>
    <property type="match status" value="1"/>
</dbReference>
<feature type="modified residue" description="Phosphohistidine" evidence="16">
    <location>
        <position position="1031"/>
    </location>
</feature>
<keyword evidence="7" id="KW-0808">Transferase</keyword>
<dbReference type="PROSITE" id="PS50109">
    <property type="entry name" value="HIS_KIN"/>
    <property type="match status" value="1"/>
</dbReference>
<dbReference type="CDD" id="cd13707">
    <property type="entry name" value="PBP2_BvgS_D2"/>
    <property type="match status" value="1"/>
</dbReference>
<dbReference type="InterPro" id="IPR036890">
    <property type="entry name" value="HATPase_C_sf"/>
</dbReference>
<dbReference type="InterPro" id="IPR049871">
    <property type="entry name" value="BvgS-like_periplasmic2"/>
</dbReference>
<dbReference type="KEGG" id="ptk:EXN22_13445"/>
<dbReference type="SMART" id="SM00388">
    <property type="entry name" value="HisKA"/>
    <property type="match status" value="1"/>
</dbReference>
<evidence type="ECO:0000256" key="4">
    <source>
        <dbReference type="ARBA" id="ARBA00022475"/>
    </source>
</evidence>
<organism evidence="22 23">
    <name type="scientific">Pseudomonas tructae</name>
    <dbReference type="NCBI Taxonomy" id="2518644"/>
    <lineage>
        <taxon>Bacteria</taxon>
        <taxon>Pseudomonadati</taxon>
        <taxon>Pseudomonadota</taxon>
        <taxon>Gammaproteobacteria</taxon>
        <taxon>Pseudomonadales</taxon>
        <taxon>Pseudomonadaceae</taxon>
        <taxon>Pseudomonas</taxon>
    </lineage>
</organism>
<dbReference type="GO" id="GO:0000155">
    <property type="term" value="F:phosphorelay sensor kinase activity"/>
    <property type="evidence" value="ECO:0007669"/>
    <property type="project" value="InterPro"/>
</dbReference>
<dbReference type="PANTHER" id="PTHR43047">
    <property type="entry name" value="TWO-COMPONENT HISTIDINE PROTEIN KINASE"/>
    <property type="match status" value="1"/>
</dbReference>
<dbReference type="GO" id="GO:0009927">
    <property type="term" value="F:histidine phosphotransfer kinase activity"/>
    <property type="evidence" value="ECO:0007669"/>
    <property type="project" value="TreeGrafter"/>
</dbReference>
<keyword evidence="11" id="KW-0418">Kinase</keyword>
<dbReference type="InterPro" id="IPR036097">
    <property type="entry name" value="HisK_dim/P_sf"/>
</dbReference>
<name>A0A411MIW6_9PSED</name>
<sequence>MNLRATLVALLFSCLPAAHASEPGEPRTLLARSLSGGEGVALSGQDRRWLTEKGVLRLGTSSPDYPPFDINASQFDYEGLTADYAGLISELLGIPLEVRRYSSRKAAIDALHAGAIDLLGSSNGFEAADAQLVLSQPYADDLPVIVTPQGRTRAVDDELDGVRLAMVDHYLPDDEVKHLYPKARLQLYSSTMAGLSAVSLGQADAFLGDAISSDYLIGKSFQDSVHISHFVKHERETFAFALARDNPVLLRLLDHSLSVTSETERLNILRRWSSGSTSMLLDRGALNLSADERRWIDQHPIVRVLVNKYFAPLNFNDDQQQPRGITVDVLEQISLRTGLKFEFVEADAGAGMISLLQQGKAELASTLIYSPERATQVNFTRPYLVDPWVLVSRSDSDPAQPPEQLAGKRLAVIRDSPLKAQLLQRYPSLNLVEVDNPLALMEALAHKQVDLVLSSRINAAYFISRLFKDRLRIASLYGDQPLTSSFATPLDEPVLHAIIDKALLSIAPDELAKLTNRWRTNALISDSPWYNYRSLIWQILIVASLVLAAAVFWNRYLRHLIRQRSKAEQALQHELGFSKRLLEELRLAKDQAEDASRAKSTFLTTMSHEIRTPMNAVIGLLELAVRDAEQGRADRASLQVAFDSANGLLALIGDILDIARIESGHMQLNTEATHLSTLVAATVRVFEGNARLKGLALRSDLQAIDEAVLVDPLRFKQVLSNLLGNALKFTEQGQVSVTLRYGPQQPGQLRRVLLSVEDSGIGISAEDQARLFHNFVQVGEQPARQGSGLGLVISRTLCELMGGRLSLTSTLGVGTRIDIELQLPVATLAQATREEIEQPLTDAVLNILVVDDYPANLMLLERQLSVLGHQVSQANDAHAALVLWRQGQFDVVITDCHMPGMDGHQLARRLRSEEHHQQRRAGLILGLTANAQAEERERCLASGMNDCLFKPIGLNELRRHLIGIASPAPAPEPEAHASGFDIDNLKHLTLGDPQLIERLLRQLAQSNRDDLQALRALGPTPARDALRALAHRIKGGAKMLKARGLVQRCEALEQACVGDAAIEQLQALATALEASLQTFDGQLKQRVSAIAKSS</sequence>
<evidence type="ECO:0000256" key="16">
    <source>
        <dbReference type="PROSITE-ProRule" id="PRU00110"/>
    </source>
</evidence>
<dbReference type="SUPFAM" id="SSF47226">
    <property type="entry name" value="Histidine-containing phosphotransfer domain, HPT domain"/>
    <property type="match status" value="1"/>
</dbReference>
<evidence type="ECO:0000256" key="1">
    <source>
        <dbReference type="ARBA" id="ARBA00000085"/>
    </source>
</evidence>
<evidence type="ECO:0000256" key="3">
    <source>
        <dbReference type="ARBA" id="ARBA00012438"/>
    </source>
</evidence>
<keyword evidence="12" id="KW-0067">ATP-binding</keyword>